<protein>
    <submittedName>
        <fullName evidence="5">DNA mismatch repair protein MutS</fullName>
    </submittedName>
</protein>
<name>A0A7G1KLH3_9NOCA</name>
<dbReference type="InterPro" id="IPR000432">
    <property type="entry name" value="DNA_mismatch_repair_MutS_C"/>
</dbReference>
<dbReference type="Proteomes" id="UP000516173">
    <property type="component" value="Chromosome"/>
</dbReference>
<dbReference type="Gene3D" id="3.40.50.300">
    <property type="entry name" value="P-loop containing nucleotide triphosphate hydrolases"/>
    <property type="match status" value="1"/>
</dbReference>
<evidence type="ECO:0000256" key="3">
    <source>
        <dbReference type="ARBA" id="ARBA00023125"/>
    </source>
</evidence>
<dbReference type="GO" id="GO:0030983">
    <property type="term" value="F:mismatched DNA binding"/>
    <property type="evidence" value="ECO:0007669"/>
    <property type="project" value="InterPro"/>
</dbReference>
<dbReference type="KEGG" id="nwl:NWFMUON74_26010"/>
<keyword evidence="1" id="KW-0547">Nucleotide-binding</keyword>
<dbReference type="GeneID" id="80347152"/>
<dbReference type="PANTHER" id="PTHR11361:SF34">
    <property type="entry name" value="DNA MISMATCH REPAIR PROTEIN MSH1, MITOCHONDRIAL"/>
    <property type="match status" value="1"/>
</dbReference>
<dbReference type="AlphaFoldDB" id="A0A7G1KLH3"/>
<feature type="domain" description="DNA mismatch repair proteins mutS family" evidence="4">
    <location>
        <begin position="325"/>
        <end position="505"/>
    </location>
</feature>
<dbReference type="Pfam" id="PF00488">
    <property type="entry name" value="MutS_V"/>
    <property type="match status" value="1"/>
</dbReference>
<evidence type="ECO:0000313" key="5">
    <source>
        <dbReference type="EMBL" id="BCK54829.1"/>
    </source>
</evidence>
<dbReference type="SUPFAM" id="SSF52540">
    <property type="entry name" value="P-loop containing nucleoside triphosphate hydrolases"/>
    <property type="match status" value="1"/>
</dbReference>
<evidence type="ECO:0000313" key="6">
    <source>
        <dbReference type="Proteomes" id="UP000516173"/>
    </source>
</evidence>
<proteinExistence type="predicted"/>
<dbReference type="GO" id="GO:0140664">
    <property type="term" value="F:ATP-dependent DNA damage sensor activity"/>
    <property type="evidence" value="ECO:0007669"/>
    <property type="project" value="InterPro"/>
</dbReference>
<evidence type="ECO:0000256" key="2">
    <source>
        <dbReference type="ARBA" id="ARBA00022840"/>
    </source>
</evidence>
<reference evidence="5 6" key="1">
    <citation type="submission" date="2020-08" db="EMBL/GenBank/DDBJ databases">
        <title>Genome Sequencing of Nocardia wallacei strain FMUON74 and assembly.</title>
        <authorList>
            <person name="Toyokawa M."/>
            <person name="Uesaka K."/>
        </authorList>
    </citation>
    <scope>NUCLEOTIDE SEQUENCE [LARGE SCALE GENOMIC DNA]</scope>
    <source>
        <strain evidence="5 6">FMUON74</strain>
    </source>
</reference>
<organism evidence="5 6">
    <name type="scientific">Nocardia wallacei</name>
    <dbReference type="NCBI Taxonomy" id="480035"/>
    <lineage>
        <taxon>Bacteria</taxon>
        <taxon>Bacillati</taxon>
        <taxon>Actinomycetota</taxon>
        <taxon>Actinomycetes</taxon>
        <taxon>Mycobacteriales</taxon>
        <taxon>Nocardiaceae</taxon>
        <taxon>Nocardia</taxon>
    </lineage>
</organism>
<dbReference type="InterPro" id="IPR045076">
    <property type="entry name" value="MutS"/>
</dbReference>
<sequence>MSRFSSIVWGHAGETATVAVAPEALTDLNLDQIFAAAGGELHAAVHRRPLSDVSVVRYRHEVFADLADDAMRAVFDAFVAGMRSVRKHLERAGEMKNACQRDRWQLDGEAVYVRTLEELHNALHELPLRATGLLEWRAWLDEHLNGAEFREFADDGANVRSALESLRYTIHVQGRQVVVGSYAGQSDYSEVIANALARLRPVNDPRGPRVIDPWPDMNEVEEQILATVADRHPREFRRLAQHARQYREVIDATVARFDLELRFYLDYLRFVQRLERHGARFCYPEVTADFAGMFVEGGYDLALANTLAAGDKTVVTNDFRLDGAERMLVVTGPNQGGKSTFGRMFGQLTYLAALGCPVPGSRARVMLSDGLFTHFVREDDANDPDGALAQELLRLHEILNRITPHSIVILNESLSTTTAADAALLGGEVVRRIVSSGAVAVFVTFVGELAEWGPEVVSMVAGIESDDDPVRTFRIERRPPDGLTYAAVVAQRHGLTYEAIRERVR</sequence>
<gene>
    <name evidence="5" type="ORF">NWFMUON74_26010</name>
</gene>
<keyword evidence="2" id="KW-0067">ATP-binding</keyword>
<dbReference type="InterPro" id="IPR027417">
    <property type="entry name" value="P-loop_NTPase"/>
</dbReference>
<dbReference type="GO" id="GO:0006298">
    <property type="term" value="P:mismatch repair"/>
    <property type="evidence" value="ECO:0007669"/>
    <property type="project" value="InterPro"/>
</dbReference>
<dbReference type="SMART" id="SM00534">
    <property type="entry name" value="MUTSac"/>
    <property type="match status" value="1"/>
</dbReference>
<evidence type="ECO:0000259" key="4">
    <source>
        <dbReference type="SMART" id="SM00534"/>
    </source>
</evidence>
<evidence type="ECO:0000256" key="1">
    <source>
        <dbReference type="ARBA" id="ARBA00022741"/>
    </source>
</evidence>
<keyword evidence="6" id="KW-1185">Reference proteome</keyword>
<accession>A0A7G1KLH3</accession>
<dbReference type="EMBL" id="AP023396">
    <property type="protein sequence ID" value="BCK54829.1"/>
    <property type="molecule type" value="Genomic_DNA"/>
</dbReference>
<dbReference type="PANTHER" id="PTHR11361">
    <property type="entry name" value="DNA MISMATCH REPAIR PROTEIN MUTS FAMILY MEMBER"/>
    <property type="match status" value="1"/>
</dbReference>
<keyword evidence="3" id="KW-0238">DNA-binding</keyword>
<dbReference type="RefSeq" id="WP_187688027.1">
    <property type="nucleotide sequence ID" value="NZ_AP023396.1"/>
</dbReference>
<dbReference type="GO" id="GO:0005524">
    <property type="term" value="F:ATP binding"/>
    <property type="evidence" value="ECO:0007669"/>
    <property type="project" value="UniProtKB-KW"/>
</dbReference>
<dbReference type="GO" id="GO:0005829">
    <property type="term" value="C:cytosol"/>
    <property type="evidence" value="ECO:0007669"/>
    <property type="project" value="TreeGrafter"/>
</dbReference>